<evidence type="ECO:0000313" key="6">
    <source>
        <dbReference type="Proteomes" id="UP001596270"/>
    </source>
</evidence>
<sequence length="322" mass="33786">MLSTIQGTTDVYLIPGDPVEQVRAPEVFNLIFRTLGINAVLVPVHVAARDIEAFVRTAFLARNIKGMFLAIPHKALVMGMLSHCNDYGRVAGAVNGIRRNPDGTLDGGLFDGKGFVSSLDYFSVPYAGKKVLILGAGGGASAIAASLAVLESAGGQAPAEVALYDPVPGKAQAVAEHIASAAQAKNTRVVAAGSSDPAGYDVVVNASPLGLQSGDPLPCDVSRLEPHAAVVDILMKNQPTPLVRAVRARQLVAQPGFEMLIQQAPDYLEFFGYADAAQTVRQDATFIREYLYPAAMAGEIRRPAARANVPASGVAETRPAAR</sequence>
<evidence type="ECO:0000259" key="4">
    <source>
        <dbReference type="Pfam" id="PF08501"/>
    </source>
</evidence>
<proteinExistence type="predicted"/>
<dbReference type="SUPFAM" id="SSF51735">
    <property type="entry name" value="NAD(P)-binding Rossmann-fold domains"/>
    <property type="match status" value="1"/>
</dbReference>
<comment type="caution">
    <text evidence="5">The sequence shown here is derived from an EMBL/GenBank/DDBJ whole genome shotgun (WGS) entry which is preliminary data.</text>
</comment>
<dbReference type="Proteomes" id="UP001596270">
    <property type="component" value="Unassembled WGS sequence"/>
</dbReference>
<dbReference type="InterPro" id="IPR013708">
    <property type="entry name" value="Shikimate_DH-bd_N"/>
</dbReference>
<accession>A0ABW1TRE2</accession>
<dbReference type="Pfam" id="PF08501">
    <property type="entry name" value="Shikimate_dh_N"/>
    <property type="match status" value="1"/>
</dbReference>
<evidence type="ECO:0000256" key="1">
    <source>
        <dbReference type="ARBA" id="ARBA00004871"/>
    </source>
</evidence>
<organism evidence="5 6">
    <name type="scientific">Polaromonas aquatica</name>
    <dbReference type="NCBI Taxonomy" id="332657"/>
    <lineage>
        <taxon>Bacteria</taxon>
        <taxon>Pseudomonadati</taxon>
        <taxon>Pseudomonadota</taxon>
        <taxon>Betaproteobacteria</taxon>
        <taxon>Burkholderiales</taxon>
        <taxon>Comamonadaceae</taxon>
        <taxon>Polaromonas</taxon>
    </lineage>
</organism>
<keyword evidence="3" id="KW-0028">Amino-acid biosynthesis</keyword>
<dbReference type="RefSeq" id="WP_371434506.1">
    <property type="nucleotide sequence ID" value="NZ_JBHSRS010000005.1"/>
</dbReference>
<keyword evidence="3" id="KW-0057">Aromatic amino acid biosynthesis</keyword>
<dbReference type="InterPro" id="IPR022893">
    <property type="entry name" value="Shikimate_DH_fam"/>
</dbReference>
<dbReference type="PANTHER" id="PTHR21089">
    <property type="entry name" value="SHIKIMATE DEHYDROGENASE"/>
    <property type="match status" value="1"/>
</dbReference>
<reference evidence="6" key="1">
    <citation type="journal article" date="2019" name="Int. J. Syst. Evol. Microbiol.">
        <title>The Global Catalogue of Microorganisms (GCM) 10K type strain sequencing project: providing services to taxonomists for standard genome sequencing and annotation.</title>
        <authorList>
            <consortium name="The Broad Institute Genomics Platform"/>
            <consortium name="The Broad Institute Genome Sequencing Center for Infectious Disease"/>
            <person name="Wu L."/>
            <person name="Ma J."/>
        </authorList>
    </citation>
    <scope>NUCLEOTIDE SEQUENCE [LARGE SCALE GENOMIC DNA]</scope>
    <source>
        <strain evidence="6">CCUG 39402</strain>
    </source>
</reference>
<keyword evidence="6" id="KW-1185">Reference proteome</keyword>
<feature type="domain" description="Shikimate dehydrogenase substrate binding N-terminal" evidence="4">
    <location>
        <begin position="16"/>
        <end position="97"/>
    </location>
</feature>
<dbReference type="EMBL" id="JBHSRS010000005">
    <property type="protein sequence ID" value="MFC6280166.1"/>
    <property type="molecule type" value="Genomic_DNA"/>
</dbReference>
<dbReference type="Gene3D" id="3.40.50.10860">
    <property type="entry name" value="Leucine Dehydrogenase, chain A, domain 1"/>
    <property type="match status" value="1"/>
</dbReference>
<name>A0ABW1TRE2_9BURK</name>
<dbReference type="InterPro" id="IPR036291">
    <property type="entry name" value="NAD(P)-bd_dom_sf"/>
</dbReference>
<keyword evidence="2" id="KW-0560">Oxidoreductase</keyword>
<dbReference type="SUPFAM" id="SSF53223">
    <property type="entry name" value="Aminoacid dehydrogenase-like, N-terminal domain"/>
    <property type="match status" value="1"/>
</dbReference>
<evidence type="ECO:0000313" key="5">
    <source>
        <dbReference type="EMBL" id="MFC6280166.1"/>
    </source>
</evidence>
<dbReference type="PANTHER" id="PTHR21089:SF1">
    <property type="entry name" value="BIFUNCTIONAL 3-DEHYDROQUINATE DEHYDRATASE_SHIKIMATE DEHYDROGENASE, CHLOROPLASTIC"/>
    <property type="match status" value="1"/>
</dbReference>
<evidence type="ECO:0000256" key="2">
    <source>
        <dbReference type="ARBA" id="ARBA00023002"/>
    </source>
</evidence>
<dbReference type="Gene3D" id="3.40.50.720">
    <property type="entry name" value="NAD(P)-binding Rossmann-like Domain"/>
    <property type="match status" value="1"/>
</dbReference>
<dbReference type="InterPro" id="IPR046346">
    <property type="entry name" value="Aminoacid_DH-like_N_sf"/>
</dbReference>
<protein>
    <submittedName>
        <fullName evidence="5">Shikimate dehydrogenase</fullName>
    </submittedName>
</protein>
<evidence type="ECO:0000256" key="3">
    <source>
        <dbReference type="ARBA" id="ARBA00023141"/>
    </source>
</evidence>
<gene>
    <name evidence="5" type="ORF">ACFQND_02845</name>
</gene>
<comment type="pathway">
    <text evidence="1">Metabolic intermediate biosynthesis; chorismate biosynthesis; chorismate from D-erythrose 4-phosphate and phosphoenolpyruvate: step 4/7.</text>
</comment>